<proteinExistence type="predicted"/>
<keyword evidence="3" id="KW-1185">Reference proteome</keyword>
<evidence type="ECO:0000313" key="2">
    <source>
        <dbReference type="EMBL" id="KAK4214775.1"/>
    </source>
</evidence>
<dbReference type="EMBL" id="MU858088">
    <property type="protein sequence ID" value="KAK4214775.1"/>
    <property type="molecule type" value="Genomic_DNA"/>
</dbReference>
<dbReference type="AlphaFoldDB" id="A0AAN6YBC9"/>
<accession>A0AAN6YBC9</accession>
<feature type="signal peptide" evidence="1">
    <location>
        <begin position="1"/>
        <end position="27"/>
    </location>
</feature>
<feature type="chain" id="PRO_5042833122" evidence="1">
    <location>
        <begin position="28"/>
        <end position="239"/>
    </location>
</feature>
<gene>
    <name evidence="2" type="ORF">QBC37DRAFT_481983</name>
</gene>
<evidence type="ECO:0000256" key="1">
    <source>
        <dbReference type="SAM" id="SignalP"/>
    </source>
</evidence>
<keyword evidence="1" id="KW-0732">Signal</keyword>
<comment type="caution">
    <text evidence="2">The sequence shown here is derived from an EMBL/GenBank/DDBJ whole genome shotgun (WGS) entry which is preliminary data.</text>
</comment>
<name>A0AAN6YBC9_9PEZI</name>
<organism evidence="2 3">
    <name type="scientific">Rhypophila decipiens</name>
    <dbReference type="NCBI Taxonomy" id="261697"/>
    <lineage>
        <taxon>Eukaryota</taxon>
        <taxon>Fungi</taxon>
        <taxon>Dikarya</taxon>
        <taxon>Ascomycota</taxon>
        <taxon>Pezizomycotina</taxon>
        <taxon>Sordariomycetes</taxon>
        <taxon>Sordariomycetidae</taxon>
        <taxon>Sordariales</taxon>
        <taxon>Naviculisporaceae</taxon>
        <taxon>Rhypophila</taxon>
    </lineage>
</organism>
<protein>
    <submittedName>
        <fullName evidence="2">Uncharacterized protein</fullName>
    </submittedName>
</protein>
<dbReference type="PANTHER" id="PTHR35605:SF1">
    <property type="entry name" value="ECP2 EFFECTOR PROTEIN DOMAIN-CONTAINING PROTEIN-RELATED"/>
    <property type="match status" value="1"/>
</dbReference>
<reference evidence="2" key="1">
    <citation type="journal article" date="2023" name="Mol. Phylogenet. Evol.">
        <title>Genome-scale phylogeny and comparative genomics of the fungal order Sordariales.</title>
        <authorList>
            <person name="Hensen N."/>
            <person name="Bonometti L."/>
            <person name="Westerberg I."/>
            <person name="Brannstrom I.O."/>
            <person name="Guillou S."/>
            <person name="Cros-Aarteil S."/>
            <person name="Calhoun S."/>
            <person name="Haridas S."/>
            <person name="Kuo A."/>
            <person name="Mondo S."/>
            <person name="Pangilinan J."/>
            <person name="Riley R."/>
            <person name="LaButti K."/>
            <person name="Andreopoulos B."/>
            <person name="Lipzen A."/>
            <person name="Chen C."/>
            <person name="Yan M."/>
            <person name="Daum C."/>
            <person name="Ng V."/>
            <person name="Clum A."/>
            <person name="Steindorff A."/>
            <person name="Ohm R.A."/>
            <person name="Martin F."/>
            <person name="Silar P."/>
            <person name="Natvig D.O."/>
            <person name="Lalanne C."/>
            <person name="Gautier V."/>
            <person name="Ament-Velasquez S.L."/>
            <person name="Kruys A."/>
            <person name="Hutchinson M.I."/>
            <person name="Powell A.J."/>
            <person name="Barry K."/>
            <person name="Miller A.N."/>
            <person name="Grigoriev I.V."/>
            <person name="Debuchy R."/>
            <person name="Gladieux P."/>
            <person name="Hiltunen Thoren M."/>
            <person name="Johannesson H."/>
        </authorList>
    </citation>
    <scope>NUCLEOTIDE SEQUENCE</scope>
    <source>
        <strain evidence="2">PSN293</strain>
    </source>
</reference>
<dbReference type="PANTHER" id="PTHR35605">
    <property type="entry name" value="ECP2 EFFECTOR PROTEIN DOMAIN-CONTAINING PROTEIN-RELATED"/>
    <property type="match status" value="1"/>
</dbReference>
<reference evidence="2" key="2">
    <citation type="submission" date="2023-05" db="EMBL/GenBank/DDBJ databases">
        <authorList>
            <consortium name="Lawrence Berkeley National Laboratory"/>
            <person name="Steindorff A."/>
            <person name="Hensen N."/>
            <person name="Bonometti L."/>
            <person name="Westerberg I."/>
            <person name="Brannstrom I.O."/>
            <person name="Guillou S."/>
            <person name="Cros-Aarteil S."/>
            <person name="Calhoun S."/>
            <person name="Haridas S."/>
            <person name="Kuo A."/>
            <person name="Mondo S."/>
            <person name="Pangilinan J."/>
            <person name="Riley R."/>
            <person name="Labutti K."/>
            <person name="Andreopoulos B."/>
            <person name="Lipzen A."/>
            <person name="Chen C."/>
            <person name="Yanf M."/>
            <person name="Daum C."/>
            <person name="Ng V."/>
            <person name="Clum A."/>
            <person name="Ohm R."/>
            <person name="Martin F."/>
            <person name="Silar P."/>
            <person name="Natvig D."/>
            <person name="Lalanne C."/>
            <person name="Gautier V."/>
            <person name="Ament-Velasquez S.L."/>
            <person name="Kruys A."/>
            <person name="Hutchinson M.I."/>
            <person name="Powell A.J."/>
            <person name="Barry K."/>
            <person name="Miller A.N."/>
            <person name="Grigoriev I.V."/>
            <person name="Debuchy R."/>
            <person name="Gladieux P."/>
            <person name="Thoren M.H."/>
            <person name="Johannesson H."/>
        </authorList>
    </citation>
    <scope>NUCLEOTIDE SEQUENCE</scope>
    <source>
        <strain evidence="2">PSN293</strain>
    </source>
</reference>
<sequence>MVQVSSNMFAAATCWLLASSGTLSVFGSPLAGNGGALGPRSPAPAGLAESLPEGFKVSPIYWKGVLEEGKPEFELSGYSFDEIEAEAKAINPEYSIFTKDGKAAPGPAYNESSSQAGLSARQTFTTNCNNPSTWSPAPNWDAVWDGVHYLQGITGNCRADPGPGVCTRVSCSWNSGIFYCNDNSAEHWEPCRWIGDVAGGIVNKCNWFQVIPFFGTRQVVHGQAFDRRNWNTIVAYSSC</sequence>
<dbReference type="Proteomes" id="UP001301769">
    <property type="component" value="Unassembled WGS sequence"/>
</dbReference>
<evidence type="ECO:0000313" key="3">
    <source>
        <dbReference type="Proteomes" id="UP001301769"/>
    </source>
</evidence>